<accession>A0ABS5Y4H8</accession>
<dbReference type="Gene3D" id="3.40.50.300">
    <property type="entry name" value="P-loop containing nucleotide triphosphate hydrolases"/>
    <property type="match status" value="1"/>
</dbReference>
<protein>
    <submittedName>
        <fullName evidence="3">Pentapeptide repeat-containing protein</fullName>
    </submittedName>
</protein>
<evidence type="ECO:0000313" key="4">
    <source>
        <dbReference type="Proteomes" id="UP001196661"/>
    </source>
</evidence>
<dbReference type="Gene3D" id="2.160.20.80">
    <property type="entry name" value="E3 ubiquitin-protein ligase SopA"/>
    <property type="match status" value="1"/>
</dbReference>
<dbReference type="EMBL" id="JADOER010000009">
    <property type="protein sequence ID" value="MBT9312732.1"/>
    <property type="molecule type" value="Genomic_DNA"/>
</dbReference>
<feature type="domain" description="Novel STAND NTPase 1" evidence="2">
    <location>
        <begin position="262"/>
        <end position="673"/>
    </location>
</feature>
<dbReference type="Gene3D" id="3.40.50.1460">
    <property type="match status" value="1"/>
</dbReference>
<name>A0ABS5Y4H8_9CYAN</name>
<keyword evidence="4" id="KW-1185">Reference proteome</keyword>
<dbReference type="Pfam" id="PF00805">
    <property type="entry name" value="Pentapeptide"/>
    <property type="match status" value="2"/>
</dbReference>
<dbReference type="Proteomes" id="UP001196661">
    <property type="component" value="Unassembled WGS sequence"/>
</dbReference>
<evidence type="ECO:0000259" key="2">
    <source>
        <dbReference type="Pfam" id="PF20703"/>
    </source>
</evidence>
<dbReference type="PANTHER" id="PTHR14136">
    <property type="entry name" value="BTB_POZ DOMAIN-CONTAINING PROTEIN KCTD9"/>
    <property type="match status" value="1"/>
</dbReference>
<dbReference type="SUPFAM" id="SSF52540">
    <property type="entry name" value="P-loop containing nucleoside triphosphate hydrolases"/>
    <property type="match status" value="1"/>
</dbReference>
<reference evidence="3 4" key="1">
    <citation type="journal article" date="2021" name="Mar. Drugs">
        <title>Genome Reduction and Secondary Metabolism of the Marine Sponge-Associated Cyanobacterium Leptothoe.</title>
        <authorList>
            <person name="Konstantinou D."/>
            <person name="Popin R.V."/>
            <person name="Fewer D.P."/>
            <person name="Sivonen K."/>
            <person name="Gkelis S."/>
        </authorList>
    </citation>
    <scope>NUCLEOTIDE SEQUENCE [LARGE SCALE GENOMIC DNA]</scope>
    <source>
        <strain evidence="3 4">TAU-MAC 1615</strain>
    </source>
</reference>
<dbReference type="SUPFAM" id="SSF141571">
    <property type="entry name" value="Pentapeptide repeat-like"/>
    <property type="match status" value="1"/>
</dbReference>
<dbReference type="Pfam" id="PF00656">
    <property type="entry name" value="Peptidase_C14"/>
    <property type="match status" value="1"/>
</dbReference>
<dbReference type="InterPro" id="IPR011600">
    <property type="entry name" value="Pept_C14_caspase"/>
</dbReference>
<dbReference type="InterPro" id="IPR001646">
    <property type="entry name" value="5peptide_repeat"/>
</dbReference>
<comment type="caution">
    <text evidence="3">The sequence shown here is derived from an EMBL/GenBank/DDBJ whole genome shotgun (WGS) entry which is preliminary data.</text>
</comment>
<dbReference type="Pfam" id="PF20703">
    <property type="entry name" value="nSTAND1"/>
    <property type="match status" value="1"/>
</dbReference>
<dbReference type="PANTHER" id="PTHR14136:SF17">
    <property type="entry name" value="BTB_POZ DOMAIN-CONTAINING PROTEIN KCTD9"/>
    <property type="match status" value="1"/>
</dbReference>
<evidence type="ECO:0000313" key="3">
    <source>
        <dbReference type="EMBL" id="MBT9312732.1"/>
    </source>
</evidence>
<feature type="domain" description="Peptidase C14 caspase" evidence="1">
    <location>
        <begin position="5"/>
        <end position="231"/>
    </location>
</feature>
<dbReference type="InterPro" id="IPR051082">
    <property type="entry name" value="Pentapeptide-BTB/POZ_domain"/>
</dbReference>
<proteinExistence type="predicted"/>
<sequence length="995" mass="111725">MSRDALIVGINSYQYLNPLTAPAKDGEAIAQRLGQTGEFKIWRIPEHLDRTQGNRPTVSSKQPVSQQQLKQALKRLFLPESNQAPETALFYFSGHGIRDDEGFDQGYLATSDTDPKHPSTGISLRWLQWLLSESQVKQQIIWLDCCHSGSLIVNVGAANPGNSDSRDRCFIASSRDFETSWEDLNSEYSVLTKALLDGLEPSRLPGRWINNLDLVAYVNQALQGELQTPVCTNFGEAIKLTRPWQAEAKEKLKKPVDNGICPYKGLEFFDCNGEDPKYFFGREKLIGQLLDQVRTGNFMALVGASGNGKSSVLRAGLIHRLSQGRRIAGSDRWQILITRPDVHPMQNLAAAFVPEGGSQLDRAEALGRAAGLLKEGAAGLQRLVQASRAERIILVIDQFEEVFTRCNNAEEREQFFNCLMGALQETGEKLCLIIAMRADFVGKCLEQDYGGLAQRVQDHMVSVLPLNSEELKEAICKPAEQANLMVEAALVTEILDDIQGAPGSLPLLQYTLKELWQRRQGSTLMLATYQELGGINGTLDQRATEIYDSCDGDQQRTVRHIFQQLTQLGEGTEDTRRRVFLDNLVSEPLHPAARVRAVIETLSSQENRLLVTSEVIGKGENKERRAIVDVAHEALIRHWRLLRRWIEDNRDLLRQQRRIEASAVSWQGQNRAKGYLLQGFLLKEALRFQKQQSEILPLSDVACSFLRKSVRQRNLGWLKIASLLLLLPPIVDYSLHQWKIDQLYSKLNGAERNDPRGSVNSLTKDCGKRRGALTSYLIERATGEYCRSLANERFTPEANLDSVNLYRANLSFATLDRANLSFATLDRANLSFATLDSANLYSATLDRANLYSANLDRATLDSANLYRATLDSATLDSANLYSANLYSANLYSANLYSANLYRANLDSANLYRANLYSAIFLATDLRTTQKLTTNQLEGKNPPLLCNSPLPADIKIDQDRDCDQLADILHQRYPARFNSLEAAEEYINEKRQITWE</sequence>
<dbReference type="InterPro" id="IPR027417">
    <property type="entry name" value="P-loop_NTPase"/>
</dbReference>
<dbReference type="RefSeq" id="WP_215618620.1">
    <property type="nucleotide sequence ID" value="NZ_JADOER010000009.1"/>
</dbReference>
<dbReference type="InterPro" id="IPR029030">
    <property type="entry name" value="Caspase-like_dom_sf"/>
</dbReference>
<dbReference type="SUPFAM" id="SSF52129">
    <property type="entry name" value="Caspase-like"/>
    <property type="match status" value="1"/>
</dbReference>
<gene>
    <name evidence="3" type="ORF">IXB28_10980</name>
</gene>
<organism evidence="3 4">
    <name type="scientific">Leptothoe kymatousa TAU-MAC 1615</name>
    <dbReference type="NCBI Taxonomy" id="2364775"/>
    <lineage>
        <taxon>Bacteria</taxon>
        <taxon>Bacillati</taxon>
        <taxon>Cyanobacteriota</taxon>
        <taxon>Cyanophyceae</taxon>
        <taxon>Nodosilineales</taxon>
        <taxon>Cymatolegaceae</taxon>
        <taxon>Leptothoe</taxon>
        <taxon>Leptothoe kymatousa</taxon>
    </lineage>
</organism>
<evidence type="ECO:0000259" key="1">
    <source>
        <dbReference type="Pfam" id="PF00656"/>
    </source>
</evidence>
<dbReference type="InterPro" id="IPR049052">
    <property type="entry name" value="nSTAND1"/>
</dbReference>